<sequence length="67" mass="7990">MTLRRRRRTIGASYDPRGIDVIKTKEPEEQLRRLNMDYPLESTRESFVVWARIRGPLDDDVERDGEK</sequence>
<dbReference type="EMBL" id="JACEIK010007954">
    <property type="protein sequence ID" value="MCE3050865.1"/>
    <property type="molecule type" value="Genomic_DNA"/>
</dbReference>
<reference evidence="1 2" key="1">
    <citation type="journal article" date="2021" name="BMC Genomics">
        <title>Datura genome reveals duplications of psychoactive alkaloid biosynthetic genes and high mutation rate following tissue culture.</title>
        <authorList>
            <person name="Rajewski A."/>
            <person name="Carter-House D."/>
            <person name="Stajich J."/>
            <person name="Litt A."/>
        </authorList>
    </citation>
    <scope>NUCLEOTIDE SEQUENCE [LARGE SCALE GENOMIC DNA]</scope>
    <source>
        <strain evidence="1">AR-01</strain>
    </source>
</reference>
<proteinExistence type="predicted"/>
<comment type="caution">
    <text evidence="1">The sequence shown here is derived from an EMBL/GenBank/DDBJ whole genome shotgun (WGS) entry which is preliminary data.</text>
</comment>
<dbReference type="Proteomes" id="UP000823775">
    <property type="component" value="Unassembled WGS sequence"/>
</dbReference>
<name>A0ABS8WJ92_DATST</name>
<evidence type="ECO:0000313" key="1">
    <source>
        <dbReference type="EMBL" id="MCE3050865.1"/>
    </source>
</evidence>
<evidence type="ECO:0000313" key="2">
    <source>
        <dbReference type="Proteomes" id="UP000823775"/>
    </source>
</evidence>
<organism evidence="1 2">
    <name type="scientific">Datura stramonium</name>
    <name type="common">Jimsonweed</name>
    <name type="synonym">Common thornapple</name>
    <dbReference type="NCBI Taxonomy" id="4076"/>
    <lineage>
        <taxon>Eukaryota</taxon>
        <taxon>Viridiplantae</taxon>
        <taxon>Streptophyta</taxon>
        <taxon>Embryophyta</taxon>
        <taxon>Tracheophyta</taxon>
        <taxon>Spermatophyta</taxon>
        <taxon>Magnoliopsida</taxon>
        <taxon>eudicotyledons</taxon>
        <taxon>Gunneridae</taxon>
        <taxon>Pentapetalae</taxon>
        <taxon>asterids</taxon>
        <taxon>lamiids</taxon>
        <taxon>Solanales</taxon>
        <taxon>Solanaceae</taxon>
        <taxon>Solanoideae</taxon>
        <taxon>Datureae</taxon>
        <taxon>Datura</taxon>
    </lineage>
</organism>
<protein>
    <submittedName>
        <fullName evidence="1">Uncharacterized protein</fullName>
    </submittedName>
</protein>
<accession>A0ABS8WJ92</accession>
<gene>
    <name evidence="1" type="ORF">HAX54_048320</name>
</gene>
<keyword evidence="2" id="KW-1185">Reference proteome</keyword>